<evidence type="ECO:0000313" key="5">
    <source>
        <dbReference type="Proteomes" id="UP001516023"/>
    </source>
</evidence>
<accession>A0ABD3PLQ7</accession>
<dbReference type="InterPro" id="IPR029058">
    <property type="entry name" value="AB_hydrolase_fold"/>
</dbReference>
<dbReference type="InterPro" id="IPR000073">
    <property type="entry name" value="AB_hydrolase_1"/>
</dbReference>
<evidence type="ECO:0000256" key="1">
    <source>
        <dbReference type="ARBA" id="ARBA00010088"/>
    </source>
</evidence>
<name>A0ABD3PLQ7_9STRA</name>
<proteinExistence type="inferred from homology"/>
<keyword evidence="5" id="KW-1185">Reference proteome</keyword>
<dbReference type="PANTHER" id="PTHR43248">
    <property type="entry name" value="2-SUCCINYL-6-HYDROXY-2,4-CYCLOHEXADIENE-1-CARBOXYLATE SYNTHASE"/>
    <property type="match status" value="1"/>
</dbReference>
<evidence type="ECO:0000259" key="3">
    <source>
        <dbReference type="Pfam" id="PF12697"/>
    </source>
</evidence>
<keyword evidence="2" id="KW-0378">Hydrolase</keyword>
<sequence length="365" mass="40327">MMPGLSIIRKITAPSSTRSAQVVTSHRVRSCEIVTTTASRRAISSATQDAKLSYEWLVDGQVVPSDRNHEVHERYADREVIVFLHGLLGNAKNLRTPAKKLTERLPHLSALCLDIRGHGNSNNNSSNGSSSTKFCPPHNFQSCTHDIFHTLQPLGLVNDRSPVAICGHSLGGRIALQYSYELITRQSPSLAEATIGISPPKQTWILDSVPGRVHPSVHNVINVISSIPLPIPSKSGLTSALMEEHGFDKGAALWMASNLQPTDGGFDWIFDLSIAKELISNFTNQEFHSMIEHVVAGPEREVHLVMAGKNAEWTTDIVNCLKRIQSLQSRGEKFHMHTLEKAGHWVHVDDLEGLLELMVESLSRR</sequence>
<protein>
    <recommendedName>
        <fullName evidence="3">AB hydrolase-1 domain-containing protein</fullName>
    </recommendedName>
</protein>
<evidence type="ECO:0000313" key="4">
    <source>
        <dbReference type="EMBL" id="KAL3789100.1"/>
    </source>
</evidence>
<dbReference type="AlphaFoldDB" id="A0ABD3PLQ7"/>
<dbReference type="PANTHER" id="PTHR43248:SF3">
    <property type="entry name" value="AB HYDROLASE-1 DOMAIN-CONTAINING PROTEIN"/>
    <property type="match status" value="1"/>
</dbReference>
<feature type="domain" description="AB hydrolase-1" evidence="3">
    <location>
        <begin position="81"/>
        <end position="353"/>
    </location>
</feature>
<dbReference type="InterPro" id="IPR051601">
    <property type="entry name" value="Serine_prot/Carboxylest_S33"/>
</dbReference>
<dbReference type="Pfam" id="PF12697">
    <property type="entry name" value="Abhydrolase_6"/>
    <property type="match status" value="1"/>
</dbReference>
<comment type="similarity">
    <text evidence="1">Belongs to the peptidase S33 family.</text>
</comment>
<dbReference type="Gene3D" id="3.40.50.1820">
    <property type="entry name" value="alpha/beta hydrolase"/>
    <property type="match status" value="1"/>
</dbReference>
<evidence type="ECO:0000256" key="2">
    <source>
        <dbReference type="ARBA" id="ARBA00022801"/>
    </source>
</evidence>
<dbReference type="SUPFAM" id="SSF53474">
    <property type="entry name" value="alpha/beta-Hydrolases"/>
    <property type="match status" value="1"/>
</dbReference>
<dbReference type="GO" id="GO:0016787">
    <property type="term" value="F:hydrolase activity"/>
    <property type="evidence" value="ECO:0007669"/>
    <property type="project" value="UniProtKB-KW"/>
</dbReference>
<organism evidence="4 5">
    <name type="scientific">Cyclotella cryptica</name>
    <dbReference type="NCBI Taxonomy" id="29204"/>
    <lineage>
        <taxon>Eukaryota</taxon>
        <taxon>Sar</taxon>
        <taxon>Stramenopiles</taxon>
        <taxon>Ochrophyta</taxon>
        <taxon>Bacillariophyta</taxon>
        <taxon>Coscinodiscophyceae</taxon>
        <taxon>Thalassiosirophycidae</taxon>
        <taxon>Stephanodiscales</taxon>
        <taxon>Stephanodiscaceae</taxon>
        <taxon>Cyclotella</taxon>
    </lineage>
</organism>
<dbReference type="Proteomes" id="UP001516023">
    <property type="component" value="Unassembled WGS sequence"/>
</dbReference>
<comment type="caution">
    <text evidence="4">The sequence shown here is derived from an EMBL/GenBank/DDBJ whole genome shotgun (WGS) entry which is preliminary data.</text>
</comment>
<gene>
    <name evidence="4" type="ORF">HJC23_008562</name>
</gene>
<reference evidence="4 5" key="1">
    <citation type="journal article" date="2020" name="G3 (Bethesda)">
        <title>Improved Reference Genome for Cyclotella cryptica CCMP332, a Model for Cell Wall Morphogenesis, Salinity Adaptation, and Lipid Production in Diatoms (Bacillariophyta).</title>
        <authorList>
            <person name="Roberts W.R."/>
            <person name="Downey K.M."/>
            <person name="Ruck E.C."/>
            <person name="Traller J.C."/>
            <person name="Alverson A.J."/>
        </authorList>
    </citation>
    <scope>NUCLEOTIDE SEQUENCE [LARGE SCALE GENOMIC DNA]</scope>
    <source>
        <strain evidence="4 5">CCMP332</strain>
    </source>
</reference>
<dbReference type="EMBL" id="JABMIG020000146">
    <property type="protein sequence ID" value="KAL3789100.1"/>
    <property type="molecule type" value="Genomic_DNA"/>
</dbReference>